<dbReference type="RefSeq" id="WP_188403302.1">
    <property type="nucleotide sequence ID" value="NZ_BMCE01000002.1"/>
</dbReference>
<evidence type="ECO:0000256" key="5">
    <source>
        <dbReference type="ARBA" id="ARBA00023136"/>
    </source>
</evidence>
<feature type="transmembrane region" description="Helical" evidence="6">
    <location>
        <begin position="217"/>
        <end position="239"/>
    </location>
</feature>
<feature type="transmembrane region" description="Helical" evidence="6">
    <location>
        <begin position="12"/>
        <end position="31"/>
    </location>
</feature>
<organism evidence="8 9">
    <name type="scientific">Fictibacillus barbaricus</name>
    <dbReference type="NCBI Taxonomy" id="182136"/>
    <lineage>
        <taxon>Bacteria</taxon>
        <taxon>Bacillati</taxon>
        <taxon>Bacillota</taxon>
        <taxon>Bacilli</taxon>
        <taxon>Bacillales</taxon>
        <taxon>Fictibacillaceae</taxon>
        <taxon>Fictibacillus</taxon>
    </lineage>
</organism>
<comment type="caution">
    <text evidence="8">The sequence shown here is derived from an EMBL/GenBank/DDBJ whole genome shotgun (WGS) entry which is preliminary data.</text>
</comment>
<keyword evidence="3 6" id="KW-0812">Transmembrane</keyword>
<dbReference type="EMBL" id="JAFHKS010000042">
    <property type="protein sequence ID" value="MBN3545062.1"/>
    <property type="molecule type" value="Genomic_DNA"/>
</dbReference>
<dbReference type="Gene3D" id="1.20.1250.20">
    <property type="entry name" value="MFS general substrate transporter like domains"/>
    <property type="match status" value="1"/>
</dbReference>
<reference evidence="8 9" key="1">
    <citation type="submission" date="2021-01" db="EMBL/GenBank/DDBJ databases">
        <title>Genome Sequencing of Type Strains.</title>
        <authorList>
            <person name="Lemaire J.F."/>
            <person name="Inderbitzin P."/>
            <person name="Collins S.B."/>
            <person name="Wespe N."/>
            <person name="Knight-Connoni V."/>
        </authorList>
    </citation>
    <scope>NUCLEOTIDE SEQUENCE [LARGE SCALE GENOMIC DNA]</scope>
    <source>
        <strain evidence="8 9">DSM 14730</strain>
    </source>
</reference>
<evidence type="ECO:0000256" key="4">
    <source>
        <dbReference type="ARBA" id="ARBA00022989"/>
    </source>
</evidence>
<evidence type="ECO:0000259" key="7">
    <source>
        <dbReference type="PROSITE" id="PS50850"/>
    </source>
</evidence>
<feature type="transmembrane region" description="Helical" evidence="6">
    <location>
        <begin position="373"/>
        <end position="396"/>
    </location>
</feature>
<keyword evidence="5 6" id="KW-0472">Membrane</keyword>
<evidence type="ECO:0000313" key="9">
    <source>
        <dbReference type="Proteomes" id="UP001319060"/>
    </source>
</evidence>
<keyword evidence="2" id="KW-0813">Transport</keyword>
<evidence type="ECO:0000313" key="8">
    <source>
        <dbReference type="EMBL" id="MBN3545062.1"/>
    </source>
</evidence>
<dbReference type="Pfam" id="PF07690">
    <property type="entry name" value="MFS_1"/>
    <property type="match status" value="1"/>
</dbReference>
<keyword evidence="4 6" id="KW-1133">Transmembrane helix</keyword>
<evidence type="ECO:0000256" key="1">
    <source>
        <dbReference type="ARBA" id="ARBA00004651"/>
    </source>
</evidence>
<feature type="transmembrane region" description="Helical" evidence="6">
    <location>
        <begin position="162"/>
        <end position="182"/>
    </location>
</feature>
<feature type="transmembrane region" description="Helical" evidence="6">
    <location>
        <begin position="75"/>
        <end position="92"/>
    </location>
</feature>
<feature type="transmembrane region" description="Helical" evidence="6">
    <location>
        <begin position="104"/>
        <end position="125"/>
    </location>
</feature>
<feature type="transmembrane region" description="Helical" evidence="6">
    <location>
        <begin position="416"/>
        <end position="442"/>
    </location>
</feature>
<feature type="transmembrane region" description="Helical" evidence="6">
    <location>
        <begin position="314"/>
        <end position="334"/>
    </location>
</feature>
<feature type="domain" description="Major facilitator superfamily (MFS) profile" evidence="7">
    <location>
        <begin position="9"/>
        <end position="445"/>
    </location>
</feature>
<dbReference type="PANTHER" id="PTHR42718:SF9">
    <property type="entry name" value="MAJOR FACILITATOR SUPERFAMILY MULTIDRUG TRANSPORTER MFSC"/>
    <property type="match status" value="1"/>
</dbReference>
<evidence type="ECO:0000256" key="6">
    <source>
        <dbReference type="SAM" id="Phobius"/>
    </source>
</evidence>
<feature type="transmembrane region" description="Helical" evidence="6">
    <location>
        <begin position="340"/>
        <end position="361"/>
    </location>
</feature>
<dbReference type="InterPro" id="IPR036259">
    <property type="entry name" value="MFS_trans_sf"/>
</dbReference>
<name>A0ABS2ZA64_9BACL</name>
<dbReference type="PRINTS" id="PR01036">
    <property type="entry name" value="TCRTETB"/>
</dbReference>
<dbReference type="PANTHER" id="PTHR42718">
    <property type="entry name" value="MAJOR FACILITATOR SUPERFAMILY MULTIDRUG TRANSPORTER MFSC"/>
    <property type="match status" value="1"/>
</dbReference>
<protein>
    <submittedName>
        <fullName evidence="8">MFS transporter</fullName>
    </submittedName>
</protein>
<feature type="transmembrane region" description="Helical" evidence="6">
    <location>
        <begin position="194"/>
        <end position="211"/>
    </location>
</feature>
<dbReference type="InterPro" id="IPR011701">
    <property type="entry name" value="MFS"/>
</dbReference>
<dbReference type="Proteomes" id="UP001319060">
    <property type="component" value="Unassembled WGS sequence"/>
</dbReference>
<dbReference type="SUPFAM" id="SSF103473">
    <property type="entry name" value="MFS general substrate transporter"/>
    <property type="match status" value="1"/>
</dbReference>
<proteinExistence type="predicted"/>
<feature type="transmembrane region" description="Helical" evidence="6">
    <location>
        <begin position="137"/>
        <end position="156"/>
    </location>
</feature>
<keyword evidence="9" id="KW-1185">Reference proteome</keyword>
<feature type="transmembrane region" description="Helical" evidence="6">
    <location>
        <begin position="43"/>
        <end position="63"/>
    </location>
</feature>
<feature type="transmembrane region" description="Helical" evidence="6">
    <location>
        <begin position="283"/>
        <end position="302"/>
    </location>
</feature>
<sequence length="464" mass="50775">MENKDQDRLLSILTITLALSSMSVLVFNFVMPQISDEFQLTNAQVSWVASSYALIYGIGTVFYGKLADRYNLKELLTFGLIFIALGSLLGFFSQTFSILLTARVMQAAGAAVIPAVATLIPIRYFPKEKRGAAMGTAFVGLSVGGALGPVVSAVVIHFLNWRWLFCIPFLIILTLPFYRRYLSNERGTPQRIDWLGGGLLATTVTFILMGVTEGSRWLIGGIIALSGFVFWIRTVRAPFLQPQLFLNKKYTLNLGIAFLINGIGFSLYFLIPLLLADVHGLKSSIIAFAMVPAALASALLGKRGGKLADSKGNAHLYFIAALLLISCFTMLSTFTASTAFLISLVLILGNVGQTFMMIALANSVSLTLSKEKTGVGMGLFSMLNFIAGGMATGLYGKVVDIGSDLTWNPLSFFHEGAVYSNIFFVLALLHVLISIFYFLFIVQKRSLMNRSIQKEKTIKEELKC</sequence>
<comment type="subcellular location">
    <subcellularLocation>
        <location evidence="1">Cell membrane</location>
        <topology evidence="1">Multi-pass membrane protein</topology>
    </subcellularLocation>
</comment>
<gene>
    <name evidence="8" type="ORF">JYA64_07140</name>
</gene>
<dbReference type="CDD" id="cd17321">
    <property type="entry name" value="MFS_MMR_MDR_like"/>
    <property type="match status" value="1"/>
</dbReference>
<evidence type="ECO:0000256" key="3">
    <source>
        <dbReference type="ARBA" id="ARBA00022692"/>
    </source>
</evidence>
<accession>A0ABS2ZA64</accession>
<dbReference type="InterPro" id="IPR020846">
    <property type="entry name" value="MFS_dom"/>
</dbReference>
<evidence type="ECO:0000256" key="2">
    <source>
        <dbReference type="ARBA" id="ARBA00022448"/>
    </source>
</evidence>
<feature type="transmembrane region" description="Helical" evidence="6">
    <location>
        <begin position="251"/>
        <end position="271"/>
    </location>
</feature>
<dbReference type="PROSITE" id="PS50850">
    <property type="entry name" value="MFS"/>
    <property type="match status" value="1"/>
</dbReference>
<dbReference type="Gene3D" id="1.20.1720.10">
    <property type="entry name" value="Multidrug resistance protein D"/>
    <property type="match status" value="1"/>
</dbReference>